<keyword evidence="5" id="KW-1185">Reference proteome</keyword>
<dbReference type="KEGG" id="pti:PHATRDRAFT_36001"/>
<dbReference type="AlphaFoldDB" id="B7G040"/>
<evidence type="ECO:0000313" key="4">
    <source>
        <dbReference type="EMBL" id="EEC48020.1"/>
    </source>
</evidence>
<sequence>MKRELDLQTSSTKWTPKELSKTGFELIQHFLPAQFPASVAPGYAQFCGFCFLASVSGSAGMVLSTQTLLLAIGVVGNAHSASVMAGALNWVLKDGIGQLGGVIFASRMGETRRFDANPKKWRMMGALCLDSASLLDILSPFAPSAVVLPLACFANALKNIGYLTVGASRAALHQALTRAGNLGDVTAKAGSQSIAAGLLGTGVGIGLSAAMGHDAGNFVLGFCGLSLIHQLCNFAALQHVDLHHFNRHRLYLVLDHYLRHGKVLSPREIATKESFFPLLREDDTASWLSIGSALTAISPGGPNELTQLLKACPDESYIINCTNDGKIHVVFLQDAQGEDLVKGMFHACFLRKKTGLSIDGVEAVVATHEETKVRFPHFLEELNRQAWNISTNVTNIESSSRAVRFILN</sequence>
<dbReference type="Pfam" id="PF04884">
    <property type="entry name" value="UVB_sens_prot"/>
    <property type="match status" value="1"/>
</dbReference>
<dbReference type="PaxDb" id="2850-Phatr36001"/>
<protein>
    <submittedName>
        <fullName evidence="4">Uncharacterized protein</fullName>
    </submittedName>
</protein>
<feature type="domain" description="Protein root UVB sensitive/RUS" evidence="2">
    <location>
        <begin position="19"/>
        <end position="260"/>
    </location>
</feature>
<reference evidence="4 5" key="1">
    <citation type="journal article" date="2008" name="Nature">
        <title>The Phaeodactylum genome reveals the evolutionary history of diatom genomes.</title>
        <authorList>
            <person name="Bowler C."/>
            <person name="Allen A.E."/>
            <person name="Badger J.H."/>
            <person name="Grimwood J."/>
            <person name="Jabbari K."/>
            <person name="Kuo A."/>
            <person name="Maheswari U."/>
            <person name="Martens C."/>
            <person name="Maumus F."/>
            <person name="Otillar R.P."/>
            <person name="Rayko E."/>
            <person name="Salamov A."/>
            <person name="Vandepoele K."/>
            <person name="Beszteri B."/>
            <person name="Gruber A."/>
            <person name="Heijde M."/>
            <person name="Katinka M."/>
            <person name="Mock T."/>
            <person name="Valentin K."/>
            <person name="Verret F."/>
            <person name="Berges J.A."/>
            <person name="Brownlee C."/>
            <person name="Cadoret J.P."/>
            <person name="Chiovitti A."/>
            <person name="Choi C.J."/>
            <person name="Coesel S."/>
            <person name="De Martino A."/>
            <person name="Detter J.C."/>
            <person name="Durkin C."/>
            <person name="Falciatore A."/>
            <person name="Fournet J."/>
            <person name="Haruta M."/>
            <person name="Huysman M.J."/>
            <person name="Jenkins B.D."/>
            <person name="Jiroutova K."/>
            <person name="Jorgensen R.E."/>
            <person name="Joubert Y."/>
            <person name="Kaplan A."/>
            <person name="Kroger N."/>
            <person name="Kroth P.G."/>
            <person name="La Roche J."/>
            <person name="Lindquist E."/>
            <person name="Lommer M."/>
            <person name="Martin-Jezequel V."/>
            <person name="Lopez P.J."/>
            <person name="Lucas S."/>
            <person name="Mangogna M."/>
            <person name="McGinnis K."/>
            <person name="Medlin L.K."/>
            <person name="Montsant A."/>
            <person name="Oudot-Le Secq M.P."/>
            <person name="Napoli C."/>
            <person name="Obornik M."/>
            <person name="Parker M.S."/>
            <person name="Petit J.L."/>
            <person name="Porcel B.M."/>
            <person name="Poulsen N."/>
            <person name="Robison M."/>
            <person name="Rychlewski L."/>
            <person name="Rynearson T.A."/>
            <person name="Schmutz J."/>
            <person name="Shapiro H."/>
            <person name="Siaut M."/>
            <person name="Stanley M."/>
            <person name="Sussman M.R."/>
            <person name="Taylor A.R."/>
            <person name="Vardi A."/>
            <person name="von Dassow P."/>
            <person name="Vyverman W."/>
            <person name="Willis A."/>
            <person name="Wyrwicz L.S."/>
            <person name="Rokhsar D.S."/>
            <person name="Weissenbach J."/>
            <person name="Armbrust E.V."/>
            <person name="Green B.R."/>
            <person name="Van de Peer Y."/>
            <person name="Grigoriev I.V."/>
        </authorList>
    </citation>
    <scope>NUCLEOTIDE SEQUENCE [LARGE SCALE GENOMIC DNA]</scope>
    <source>
        <strain evidence="4 5">CCAP 1055/1</strain>
    </source>
</reference>
<dbReference type="EMBL" id="CM000612">
    <property type="protein sequence ID" value="EEC48020.1"/>
    <property type="molecule type" value="Genomic_DNA"/>
</dbReference>
<proteinExistence type="inferred from homology"/>
<dbReference type="OrthoDB" id="19606at2759"/>
<accession>B7G040</accession>
<gene>
    <name evidence="4" type="ORF">PHATRDRAFT_36001</name>
</gene>
<name>B7G040_PHATC</name>
<dbReference type="GeneID" id="7201448"/>
<evidence type="ECO:0000313" key="5">
    <source>
        <dbReference type="Proteomes" id="UP000000759"/>
    </source>
</evidence>
<dbReference type="InParanoid" id="B7G040"/>
<reference evidence="5" key="2">
    <citation type="submission" date="2008-08" db="EMBL/GenBank/DDBJ databases">
        <authorList>
            <consortium name="Diatom Consortium"/>
            <person name="Grigoriev I."/>
            <person name="Grimwood J."/>
            <person name="Kuo A."/>
            <person name="Otillar R.P."/>
            <person name="Salamov A."/>
            <person name="Detter J.C."/>
            <person name="Lindquist E."/>
            <person name="Shapiro H."/>
            <person name="Lucas S."/>
            <person name="Glavina del Rio T."/>
            <person name="Pitluck S."/>
            <person name="Rokhsar D."/>
            <person name="Bowler C."/>
        </authorList>
    </citation>
    <scope>GENOME REANNOTATION</scope>
    <source>
        <strain evidence="5">CCAP 1055/1</strain>
    </source>
</reference>
<dbReference type="InterPro" id="IPR054549">
    <property type="entry name" value="UVB_sens_RUS_dom"/>
</dbReference>
<feature type="domain" description="Root UVB sensitive protein C-terminal" evidence="3">
    <location>
        <begin position="262"/>
        <end position="392"/>
    </location>
</feature>
<dbReference type="Pfam" id="PF24160">
    <property type="entry name" value="UVB_sens_C"/>
    <property type="match status" value="1"/>
</dbReference>
<dbReference type="PANTHER" id="PTHR12770:SF22">
    <property type="entry name" value="PROTEIN ROOT UVB SENSITIVE 1, CHLOROPLASTIC"/>
    <property type="match status" value="1"/>
</dbReference>
<dbReference type="PANTHER" id="PTHR12770">
    <property type="entry name" value="RUS1 FAMILY PROTEIN C16ORF58"/>
    <property type="match status" value="1"/>
</dbReference>
<dbReference type="InterPro" id="IPR055412">
    <property type="entry name" value="UVB_sens_C"/>
</dbReference>
<evidence type="ECO:0000259" key="2">
    <source>
        <dbReference type="Pfam" id="PF04884"/>
    </source>
</evidence>
<dbReference type="Proteomes" id="UP000000759">
    <property type="component" value="Chromosome 9"/>
</dbReference>
<comment type="similarity">
    <text evidence="1">Belongs to the RUS1 family.</text>
</comment>
<organism evidence="4 5">
    <name type="scientific">Phaeodactylum tricornutum (strain CCAP 1055/1)</name>
    <dbReference type="NCBI Taxonomy" id="556484"/>
    <lineage>
        <taxon>Eukaryota</taxon>
        <taxon>Sar</taxon>
        <taxon>Stramenopiles</taxon>
        <taxon>Ochrophyta</taxon>
        <taxon>Bacillariophyta</taxon>
        <taxon>Bacillariophyceae</taxon>
        <taxon>Bacillariophycidae</taxon>
        <taxon>Naviculales</taxon>
        <taxon>Phaeodactylaceae</taxon>
        <taxon>Phaeodactylum</taxon>
    </lineage>
</organism>
<evidence type="ECO:0000256" key="1">
    <source>
        <dbReference type="ARBA" id="ARBA00007558"/>
    </source>
</evidence>
<evidence type="ECO:0000259" key="3">
    <source>
        <dbReference type="Pfam" id="PF24160"/>
    </source>
</evidence>
<dbReference type="HOGENOM" id="CLU_015325_8_0_1"/>
<dbReference type="InterPro" id="IPR006968">
    <property type="entry name" value="RUS_fam"/>
</dbReference>
<dbReference type="OMA" id="VAVQWII"/>
<dbReference type="RefSeq" id="XP_002180612.1">
    <property type="nucleotide sequence ID" value="XM_002180576.1"/>
</dbReference>
<dbReference type="eggNOG" id="KOG4249">
    <property type="taxonomic scope" value="Eukaryota"/>
</dbReference>